<evidence type="ECO:0000313" key="9">
    <source>
        <dbReference type="Proteomes" id="UP001367508"/>
    </source>
</evidence>
<dbReference type="Pfam" id="PF02362">
    <property type="entry name" value="B3"/>
    <property type="match status" value="1"/>
</dbReference>
<dbReference type="Proteomes" id="UP001367508">
    <property type="component" value="Unassembled WGS sequence"/>
</dbReference>
<gene>
    <name evidence="8" type="ORF">VNO77_32076</name>
</gene>
<dbReference type="InterPro" id="IPR003340">
    <property type="entry name" value="B3_DNA-bd"/>
</dbReference>
<sequence length="426" mass="48318">MTTRQRQQIFENHITPRLLLLPLLIIDLKVARFHIFTASVVSEMAKGCTNNNYEEARKQRLEENKKRFEDLGISKISKNLTEITSSAKKTLHHLPKLKPKTNGVVEPRRSTRVRNPAPSYCGDVSIDLPPLRKRSRSNSSSWGSYIARPLDEIKEATEEERICALEAAEALQNNLKSSNPSFIKSMLRSHVYSCFWLGLPSKFCEEHLPKTLYDMILEDENGLEYEAVYIGKRCGLSGGWRAFALDHKLDDGDALVFELIEAARFKIYTVRAFPHLIEEQGKDVLEEEGKKRATKATKAASNRESGFNKTKKPPKKNGFVEDADSKLEKVEPIEETSKCVSRKPRKKPAPKDVLEEEGNKSATKATKAASNRESGSNKTKTPRKKNRFVEDADSKLEKVEPVEETSKCVSRKPRKKPAPKFFCKRA</sequence>
<dbReference type="CDD" id="cd10017">
    <property type="entry name" value="B3_DNA"/>
    <property type="match status" value="1"/>
</dbReference>
<dbReference type="PANTHER" id="PTHR31391">
    <property type="entry name" value="B3 DOMAIN-CONTAINING PROTEIN OS11G0197600-RELATED"/>
    <property type="match status" value="1"/>
</dbReference>
<dbReference type="SMART" id="SM01019">
    <property type="entry name" value="B3"/>
    <property type="match status" value="1"/>
</dbReference>
<comment type="subcellular location">
    <subcellularLocation>
        <location evidence="1">Nucleus</location>
    </subcellularLocation>
</comment>
<feature type="region of interest" description="Disordered" evidence="6">
    <location>
        <begin position="287"/>
        <end position="426"/>
    </location>
</feature>
<evidence type="ECO:0000256" key="6">
    <source>
        <dbReference type="SAM" id="MobiDB-lite"/>
    </source>
</evidence>
<dbReference type="EMBL" id="JAYMYQ010000007">
    <property type="protein sequence ID" value="KAK7321431.1"/>
    <property type="molecule type" value="Genomic_DNA"/>
</dbReference>
<name>A0AAN9KRK6_CANGL</name>
<dbReference type="GO" id="GO:0003677">
    <property type="term" value="F:DNA binding"/>
    <property type="evidence" value="ECO:0007669"/>
    <property type="project" value="UniProtKB-KW"/>
</dbReference>
<feature type="compositionally biased region" description="Basic and acidic residues" evidence="6">
    <location>
        <begin position="349"/>
        <end position="359"/>
    </location>
</feature>
<proteinExistence type="predicted"/>
<feature type="compositionally biased region" description="Basic and acidic residues" evidence="6">
    <location>
        <begin position="387"/>
        <end position="406"/>
    </location>
</feature>
<dbReference type="AlphaFoldDB" id="A0AAN9KRK6"/>
<dbReference type="InterPro" id="IPR044837">
    <property type="entry name" value="REM16-like"/>
</dbReference>
<feature type="compositionally biased region" description="Basic and acidic residues" evidence="6">
    <location>
        <begin position="323"/>
        <end position="337"/>
    </location>
</feature>
<dbReference type="GO" id="GO:0005634">
    <property type="term" value="C:nucleus"/>
    <property type="evidence" value="ECO:0007669"/>
    <property type="project" value="UniProtKB-SubCell"/>
</dbReference>
<dbReference type="PROSITE" id="PS50863">
    <property type="entry name" value="B3"/>
    <property type="match status" value="1"/>
</dbReference>
<feature type="domain" description="TF-B3" evidence="7">
    <location>
        <begin position="182"/>
        <end position="273"/>
    </location>
</feature>
<evidence type="ECO:0000256" key="3">
    <source>
        <dbReference type="ARBA" id="ARBA00023125"/>
    </source>
</evidence>
<evidence type="ECO:0000256" key="1">
    <source>
        <dbReference type="ARBA" id="ARBA00004123"/>
    </source>
</evidence>
<feature type="compositionally biased region" description="Low complexity" evidence="6">
    <location>
        <begin position="360"/>
        <end position="369"/>
    </location>
</feature>
<dbReference type="InterPro" id="IPR015300">
    <property type="entry name" value="DNA-bd_pseudobarrel_sf"/>
</dbReference>
<evidence type="ECO:0000259" key="7">
    <source>
        <dbReference type="PROSITE" id="PS50863"/>
    </source>
</evidence>
<evidence type="ECO:0000256" key="2">
    <source>
        <dbReference type="ARBA" id="ARBA00023015"/>
    </source>
</evidence>
<dbReference type="Gene3D" id="2.40.330.10">
    <property type="entry name" value="DNA-binding pseudobarrel domain"/>
    <property type="match status" value="1"/>
</dbReference>
<protein>
    <recommendedName>
        <fullName evidence="7">TF-B3 domain-containing protein</fullName>
    </recommendedName>
</protein>
<dbReference type="SUPFAM" id="SSF101936">
    <property type="entry name" value="DNA-binding pseudobarrel domain"/>
    <property type="match status" value="1"/>
</dbReference>
<keyword evidence="4" id="KW-0804">Transcription</keyword>
<reference evidence="8 9" key="1">
    <citation type="submission" date="2024-01" db="EMBL/GenBank/DDBJ databases">
        <title>The genomes of 5 underutilized Papilionoideae crops provide insights into root nodulation and disease resistanc.</title>
        <authorList>
            <person name="Jiang F."/>
        </authorList>
    </citation>
    <scope>NUCLEOTIDE SEQUENCE [LARGE SCALE GENOMIC DNA]</scope>
    <source>
        <strain evidence="8">LVBAO_FW01</strain>
        <tissue evidence="8">Leaves</tissue>
    </source>
</reference>
<keyword evidence="9" id="KW-1185">Reference proteome</keyword>
<keyword evidence="2" id="KW-0805">Transcription regulation</keyword>
<evidence type="ECO:0000256" key="4">
    <source>
        <dbReference type="ARBA" id="ARBA00023163"/>
    </source>
</evidence>
<feature type="compositionally biased region" description="Basic residues" evidence="6">
    <location>
        <begin position="409"/>
        <end position="426"/>
    </location>
</feature>
<organism evidence="8 9">
    <name type="scientific">Canavalia gladiata</name>
    <name type="common">Sword bean</name>
    <name type="synonym">Dolichos gladiatus</name>
    <dbReference type="NCBI Taxonomy" id="3824"/>
    <lineage>
        <taxon>Eukaryota</taxon>
        <taxon>Viridiplantae</taxon>
        <taxon>Streptophyta</taxon>
        <taxon>Embryophyta</taxon>
        <taxon>Tracheophyta</taxon>
        <taxon>Spermatophyta</taxon>
        <taxon>Magnoliopsida</taxon>
        <taxon>eudicotyledons</taxon>
        <taxon>Gunneridae</taxon>
        <taxon>Pentapetalae</taxon>
        <taxon>rosids</taxon>
        <taxon>fabids</taxon>
        <taxon>Fabales</taxon>
        <taxon>Fabaceae</taxon>
        <taxon>Papilionoideae</taxon>
        <taxon>50 kb inversion clade</taxon>
        <taxon>NPAAA clade</taxon>
        <taxon>indigoferoid/millettioid clade</taxon>
        <taxon>Phaseoleae</taxon>
        <taxon>Canavalia</taxon>
    </lineage>
</organism>
<accession>A0AAN9KRK6</accession>
<evidence type="ECO:0000256" key="5">
    <source>
        <dbReference type="ARBA" id="ARBA00023242"/>
    </source>
</evidence>
<keyword evidence="5" id="KW-0539">Nucleus</keyword>
<keyword evidence="3" id="KW-0238">DNA-binding</keyword>
<evidence type="ECO:0000313" key="8">
    <source>
        <dbReference type="EMBL" id="KAK7321431.1"/>
    </source>
</evidence>
<comment type="caution">
    <text evidence="8">The sequence shown here is derived from an EMBL/GenBank/DDBJ whole genome shotgun (WGS) entry which is preliminary data.</text>
</comment>
<dbReference type="PANTHER" id="PTHR31391:SF3">
    <property type="entry name" value="B3 DOMAIN-CONTAINING PROTEIN OS05G0481400"/>
    <property type="match status" value="1"/>
</dbReference>